<dbReference type="InterPro" id="IPR032071">
    <property type="entry name" value="DUF4806"/>
</dbReference>
<gene>
    <name evidence="3" type="ORF">GHT06_009046</name>
</gene>
<accession>A0AAD5PYY6</accession>
<feature type="region of interest" description="Disordered" evidence="1">
    <location>
        <begin position="92"/>
        <end position="140"/>
    </location>
</feature>
<name>A0AAD5PYY6_9CRUS</name>
<protein>
    <recommendedName>
        <fullName evidence="2">DUF4806 domain-containing protein</fullName>
    </recommendedName>
</protein>
<evidence type="ECO:0000313" key="3">
    <source>
        <dbReference type="EMBL" id="KAI9565261.1"/>
    </source>
</evidence>
<organism evidence="3 4">
    <name type="scientific">Daphnia sinensis</name>
    <dbReference type="NCBI Taxonomy" id="1820382"/>
    <lineage>
        <taxon>Eukaryota</taxon>
        <taxon>Metazoa</taxon>
        <taxon>Ecdysozoa</taxon>
        <taxon>Arthropoda</taxon>
        <taxon>Crustacea</taxon>
        <taxon>Branchiopoda</taxon>
        <taxon>Diplostraca</taxon>
        <taxon>Cladocera</taxon>
        <taxon>Anomopoda</taxon>
        <taxon>Daphniidae</taxon>
        <taxon>Daphnia</taxon>
        <taxon>Daphnia similis group</taxon>
    </lineage>
</organism>
<feature type="compositionally biased region" description="Basic residues" evidence="1">
    <location>
        <begin position="103"/>
        <end position="112"/>
    </location>
</feature>
<dbReference type="PANTHER" id="PTHR34153:SF2">
    <property type="entry name" value="SI:CH211-262H13.3-RELATED"/>
    <property type="match status" value="1"/>
</dbReference>
<evidence type="ECO:0000313" key="4">
    <source>
        <dbReference type="Proteomes" id="UP000820818"/>
    </source>
</evidence>
<dbReference type="Proteomes" id="UP000820818">
    <property type="component" value="Linkage Group LG1"/>
</dbReference>
<keyword evidence="4" id="KW-1185">Reference proteome</keyword>
<evidence type="ECO:0000259" key="2">
    <source>
        <dbReference type="Pfam" id="PF16064"/>
    </source>
</evidence>
<comment type="caution">
    <text evidence="3">The sequence shown here is derived from an EMBL/GenBank/DDBJ whole genome shotgun (WGS) entry which is preliminary data.</text>
</comment>
<reference evidence="3 4" key="1">
    <citation type="submission" date="2022-05" db="EMBL/GenBank/DDBJ databases">
        <title>A multi-omics perspective on studying reproductive biology in Daphnia sinensis.</title>
        <authorList>
            <person name="Jia J."/>
        </authorList>
    </citation>
    <scope>NUCLEOTIDE SEQUENCE [LARGE SCALE GENOMIC DNA]</scope>
    <source>
        <strain evidence="3 4">WSL</strain>
    </source>
</reference>
<evidence type="ECO:0000256" key="1">
    <source>
        <dbReference type="SAM" id="MobiDB-lite"/>
    </source>
</evidence>
<dbReference type="EMBL" id="WJBH02000001">
    <property type="protein sequence ID" value="KAI9565261.1"/>
    <property type="molecule type" value="Genomic_DNA"/>
</dbReference>
<dbReference type="PANTHER" id="PTHR34153">
    <property type="entry name" value="SI:CH211-262H13.3-RELATED-RELATED"/>
    <property type="match status" value="1"/>
</dbReference>
<proteinExistence type="predicted"/>
<dbReference type="AlphaFoldDB" id="A0AAD5PYY6"/>
<dbReference type="Pfam" id="PF16064">
    <property type="entry name" value="DUF4806"/>
    <property type="match status" value="1"/>
</dbReference>
<sequence>MASSMGLSGKFFIVDLIDGSNHLHVTVVPDMWIFQNEENSSNCHISSKKREVPKPYWYIYPCVVRKEYDSYEAARSQEHIATIQSDINSECDAATQPNTSLGRGKRNKRATKRFLPTSSEASRDESSVGVYGPTQTETMETPTIPVGLLTGTVLEVQGSSRNSFEEVSQHVRDQIGNSTYDNQRIAYNNLNSQEMPNSGTIGHQQLSEVKMPNAVPHTVSFGNHRNQSNNLTEGSVALIAKLVREVLKLQEYMSNMMAKLVVMESKMESQRQPAAEPQGNPEFLLEPLQDIEQLQVLEESLRDPDIYYQLVGMIRPLGGASIRDALKRAWYRVFSIKVMASVNWEGKIKKGSLQKQGLKQSIVTKAVFDGVRTTSRKSNNFELETETKKIMKAMPEKYRKRCAAEKLISNEVEINGTLCLPGTSAASE</sequence>
<feature type="domain" description="DUF4806" evidence="2">
    <location>
        <begin position="285"/>
        <end position="367"/>
    </location>
</feature>